<dbReference type="FunFam" id="1.10.287.950:FF:000001">
    <property type="entry name" value="Methyl-accepting chemotaxis sensory transducer"/>
    <property type="match status" value="1"/>
</dbReference>
<dbReference type="GO" id="GO:0006935">
    <property type="term" value="P:chemotaxis"/>
    <property type="evidence" value="ECO:0007669"/>
    <property type="project" value="InterPro"/>
</dbReference>
<comment type="subcellular location">
    <subcellularLocation>
        <location evidence="1">Membrane</location>
    </subcellularLocation>
</comment>
<sequence length="519" mass="54911">MTTARGMRIGHKLALGFGTLVALMIVLATFSLLRLNALERAVTAQNQVMDRKLRPLYDAREALAQTGLAARNAYIFTAQADAMRELDILDREKNLYLEALTLMTPSFGSDERFVKVRAGLLAMADELKRPRQYRAGGQMAEYGQFLVNECSPLRRRIVADIDVLVKAVQAESDNASAAASSVYRSAFINIVLQAAFTLAVCVAIAVFITRSLLRQLGGEPGYAVVVAGRIASGQLAVDVKTRGPDGSLLHAIRAMRDSLAGIVSKVRAGTDHIASASVQIAIGNSELSERTERQSASLRKVAAAMDDLTEAVRHNADNAQRADALALEATEVSEQGGQVVARVVQTMDTIRASSAKITDIIGVIDGIAFQTNILALNAAVEAARAGEQGRGFAVVASEVRTLAQRSASAAKEIKALIDTSSGTVEAGAALVGEAGHTMQQVIASVNRVQQIMTEISTASGAQRAGIEEVNRSIVDIDNTTQQNTALVEEAAAAAQALQDEAAALAAVVSIFGLASTDRR</sequence>
<proteinExistence type="inferred from homology"/>
<dbReference type="PRINTS" id="PR00260">
    <property type="entry name" value="CHEMTRNSDUCR"/>
</dbReference>
<dbReference type="PANTHER" id="PTHR43531:SF14">
    <property type="entry name" value="METHYL-ACCEPTING CHEMOTAXIS PROTEIN I-RELATED"/>
    <property type="match status" value="1"/>
</dbReference>
<evidence type="ECO:0000256" key="4">
    <source>
        <dbReference type="PROSITE-ProRule" id="PRU00284"/>
    </source>
</evidence>
<dbReference type="InterPro" id="IPR003660">
    <property type="entry name" value="HAMP_dom"/>
</dbReference>
<dbReference type="PROSITE" id="PS50885">
    <property type="entry name" value="HAMP"/>
    <property type="match status" value="1"/>
</dbReference>
<dbReference type="Gene3D" id="1.10.287.950">
    <property type="entry name" value="Methyl-accepting chemotaxis protein"/>
    <property type="match status" value="1"/>
</dbReference>
<evidence type="ECO:0000259" key="7">
    <source>
        <dbReference type="PROSITE" id="PS50885"/>
    </source>
</evidence>
<dbReference type="Proteomes" id="UP000431684">
    <property type="component" value="Unassembled WGS sequence"/>
</dbReference>
<dbReference type="OrthoDB" id="8555762at2"/>
<keyword evidence="9" id="KW-1185">Reference proteome</keyword>
<comment type="similarity">
    <text evidence="3">Belongs to the methyl-accepting chemotaxis (MCP) protein family.</text>
</comment>
<name>A0A6I3XD69_9BURK</name>
<gene>
    <name evidence="8" type="ORF">GJV26_03200</name>
</gene>
<keyword evidence="5" id="KW-1133">Transmembrane helix</keyword>
<evidence type="ECO:0000256" key="3">
    <source>
        <dbReference type="ARBA" id="ARBA00029447"/>
    </source>
</evidence>
<evidence type="ECO:0000313" key="9">
    <source>
        <dbReference type="Proteomes" id="UP000431684"/>
    </source>
</evidence>
<dbReference type="GO" id="GO:0007165">
    <property type="term" value="P:signal transduction"/>
    <property type="evidence" value="ECO:0007669"/>
    <property type="project" value="UniProtKB-KW"/>
</dbReference>
<dbReference type="PANTHER" id="PTHR43531">
    <property type="entry name" value="PROTEIN ICFG"/>
    <property type="match status" value="1"/>
</dbReference>
<dbReference type="AlphaFoldDB" id="A0A6I3XD69"/>
<comment type="caution">
    <text evidence="8">The sequence shown here is derived from an EMBL/GenBank/DDBJ whole genome shotgun (WGS) entry which is preliminary data.</text>
</comment>
<feature type="domain" description="HAMP" evidence="7">
    <location>
        <begin position="226"/>
        <end position="264"/>
    </location>
</feature>
<dbReference type="Pfam" id="PF00015">
    <property type="entry name" value="MCPsignal"/>
    <property type="match status" value="1"/>
</dbReference>
<accession>A0A6I3XD69</accession>
<keyword evidence="2" id="KW-0488">Methylation</keyword>
<dbReference type="EMBL" id="WNWM01000002">
    <property type="protein sequence ID" value="MUI11501.1"/>
    <property type="molecule type" value="Genomic_DNA"/>
</dbReference>
<feature type="domain" description="Methyl-accepting transducer" evidence="6">
    <location>
        <begin position="269"/>
        <end position="498"/>
    </location>
</feature>
<keyword evidence="5" id="KW-0812">Transmembrane</keyword>
<dbReference type="CDD" id="cd11386">
    <property type="entry name" value="MCP_signal"/>
    <property type="match status" value="1"/>
</dbReference>
<feature type="transmembrane region" description="Helical" evidence="5">
    <location>
        <begin position="186"/>
        <end position="208"/>
    </location>
</feature>
<dbReference type="PROSITE" id="PS50111">
    <property type="entry name" value="CHEMOTAXIS_TRANSDUC_2"/>
    <property type="match status" value="1"/>
</dbReference>
<feature type="transmembrane region" description="Helical" evidence="5">
    <location>
        <begin position="12"/>
        <end position="33"/>
    </location>
</feature>
<evidence type="ECO:0000259" key="6">
    <source>
        <dbReference type="PROSITE" id="PS50111"/>
    </source>
</evidence>
<dbReference type="SUPFAM" id="SSF58104">
    <property type="entry name" value="Methyl-accepting chemotaxis protein (MCP) signaling domain"/>
    <property type="match status" value="1"/>
</dbReference>
<dbReference type="GO" id="GO:0005886">
    <property type="term" value="C:plasma membrane"/>
    <property type="evidence" value="ECO:0007669"/>
    <property type="project" value="TreeGrafter"/>
</dbReference>
<organism evidence="8 9">
    <name type="scientific">Pseudoduganella dura</name>
    <dbReference type="NCBI Taxonomy" id="321982"/>
    <lineage>
        <taxon>Bacteria</taxon>
        <taxon>Pseudomonadati</taxon>
        <taxon>Pseudomonadota</taxon>
        <taxon>Betaproteobacteria</taxon>
        <taxon>Burkholderiales</taxon>
        <taxon>Oxalobacteraceae</taxon>
        <taxon>Telluria group</taxon>
        <taxon>Pseudoduganella</taxon>
    </lineage>
</organism>
<keyword evidence="5" id="KW-0472">Membrane</keyword>
<evidence type="ECO:0000313" key="8">
    <source>
        <dbReference type="EMBL" id="MUI11501.1"/>
    </source>
</evidence>
<dbReference type="RefSeq" id="WP_155707566.1">
    <property type="nucleotide sequence ID" value="NZ_BMWU01000018.1"/>
</dbReference>
<protein>
    <submittedName>
        <fullName evidence="8">Chemotaxis protein</fullName>
    </submittedName>
</protein>
<evidence type="ECO:0000256" key="5">
    <source>
        <dbReference type="SAM" id="Phobius"/>
    </source>
</evidence>
<dbReference type="GO" id="GO:0004888">
    <property type="term" value="F:transmembrane signaling receptor activity"/>
    <property type="evidence" value="ECO:0007669"/>
    <property type="project" value="InterPro"/>
</dbReference>
<dbReference type="SMART" id="SM00283">
    <property type="entry name" value="MA"/>
    <property type="match status" value="1"/>
</dbReference>
<evidence type="ECO:0000256" key="1">
    <source>
        <dbReference type="ARBA" id="ARBA00004370"/>
    </source>
</evidence>
<evidence type="ECO:0000256" key="2">
    <source>
        <dbReference type="ARBA" id="ARBA00022481"/>
    </source>
</evidence>
<dbReference type="InterPro" id="IPR004090">
    <property type="entry name" value="Chemotax_Me-accpt_rcpt"/>
</dbReference>
<dbReference type="InterPro" id="IPR004089">
    <property type="entry name" value="MCPsignal_dom"/>
</dbReference>
<keyword evidence="4" id="KW-0807">Transducer</keyword>
<reference evidence="8 9" key="1">
    <citation type="submission" date="2019-11" db="EMBL/GenBank/DDBJ databases">
        <title>Draft Genome Sequences of Six Type Strains of the Genus Massilia.</title>
        <authorList>
            <person name="Miess H."/>
            <person name="Frediansyah A."/>
            <person name="Goeker M."/>
            <person name="Gross H."/>
        </authorList>
    </citation>
    <scope>NUCLEOTIDE SEQUENCE [LARGE SCALE GENOMIC DNA]</scope>
    <source>
        <strain evidence="8 9">DSM 17513</strain>
    </source>
</reference>
<dbReference type="InterPro" id="IPR051310">
    <property type="entry name" value="MCP_chemotaxis"/>
</dbReference>